<sequence>MKPYLESTKLLITFSHNGTRFPRLYCVLQRAVSSSSLSMSRRFFTSLERSGVTRSRTARDCTGWIYSIGGMNSPASGHCSGAAFFRTGAVTPTRDKHSVGCLVGLEASNDNAHRIGLHDTTGTYVGSSMFS</sequence>
<name>A0ACC0WQU1_9STRA</name>
<proteinExistence type="predicted"/>
<accession>A0ACC0WQU1</accession>
<dbReference type="EMBL" id="CM047589">
    <property type="protein sequence ID" value="KAI9920405.1"/>
    <property type="molecule type" value="Genomic_DNA"/>
</dbReference>
<reference evidence="1 2" key="1">
    <citation type="journal article" date="2022" name="bioRxiv">
        <title>The genome of the oomycete Peronosclerospora sorghi, a cosmopolitan pathogen of maize and sorghum, is inflated with dispersed pseudogenes.</title>
        <authorList>
            <person name="Fletcher K."/>
            <person name="Martin F."/>
            <person name="Isakeit T."/>
            <person name="Cavanaugh K."/>
            <person name="Magill C."/>
            <person name="Michelmore R."/>
        </authorList>
    </citation>
    <scope>NUCLEOTIDE SEQUENCE [LARGE SCALE GENOMIC DNA]</scope>
    <source>
        <strain evidence="1">P6</strain>
    </source>
</reference>
<evidence type="ECO:0000313" key="2">
    <source>
        <dbReference type="Proteomes" id="UP001163321"/>
    </source>
</evidence>
<protein>
    <submittedName>
        <fullName evidence="1">Uncharacterized protein</fullName>
    </submittedName>
</protein>
<gene>
    <name evidence="1" type="ORF">PsorP6_015573</name>
</gene>
<keyword evidence="2" id="KW-1185">Reference proteome</keyword>
<dbReference type="Proteomes" id="UP001163321">
    <property type="component" value="Chromosome 10"/>
</dbReference>
<evidence type="ECO:0000313" key="1">
    <source>
        <dbReference type="EMBL" id="KAI9920405.1"/>
    </source>
</evidence>
<organism evidence="1 2">
    <name type="scientific">Peronosclerospora sorghi</name>
    <dbReference type="NCBI Taxonomy" id="230839"/>
    <lineage>
        <taxon>Eukaryota</taxon>
        <taxon>Sar</taxon>
        <taxon>Stramenopiles</taxon>
        <taxon>Oomycota</taxon>
        <taxon>Peronosporomycetes</taxon>
        <taxon>Peronosporales</taxon>
        <taxon>Peronosporaceae</taxon>
        <taxon>Peronosclerospora</taxon>
    </lineage>
</organism>
<comment type="caution">
    <text evidence="1">The sequence shown here is derived from an EMBL/GenBank/DDBJ whole genome shotgun (WGS) entry which is preliminary data.</text>
</comment>